<accession>A0A7H9EBJ7</accession>
<dbReference type="AlphaFoldDB" id="A0A7H9EBJ7"/>
<evidence type="ECO:0000313" key="2">
    <source>
        <dbReference type="Proteomes" id="UP000510660"/>
    </source>
</evidence>
<reference evidence="1 2" key="1">
    <citation type="submission" date="2020-01" db="EMBL/GenBank/DDBJ databases">
        <title>Complete and circular genome sequences of six lactobacillus isolates from horses.</title>
        <authorList>
            <person name="Hassan H.M."/>
        </authorList>
    </citation>
    <scope>NUCLEOTIDE SEQUENCE [LARGE SCALE GENOMIC DNA]</scope>
    <source>
        <strain evidence="1 2">1D</strain>
    </source>
</reference>
<evidence type="ECO:0000313" key="1">
    <source>
        <dbReference type="EMBL" id="QLL75064.1"/>
    </source>
</evidence>
<organism evidence="1 2">
    <name type="scientific">Lactobacillus crispatus</name>
    <dbReference type="NCBI Taxonomy" id="47770"/>
    <lineage>
        <taxon>Bacteria</taxon>
        <taxon>Bacillati</taxon>
        <taxon>Bacillota</taxon>
        <taxon>Bacilli</taxon>
        <taxon>Lactobacillales</taxon>
        <taxon>Lactobacillaceae</taxon>
        <taxon>Lactobacillus</taxon>
    </lineage>
</organism>
<name>A0A7H9EBJ7_9LACO</name>
<protein>
    <submittedName>
        <fullName evidence="1">Uncharacterized protein</fullName>
    </submittedName>
</protein>
<proteinExistence type="predicted"/>
<sequence>MFGDFSNFKDVIDYIFETNPFKKALDIFGCDDVQDLSEALTNDKGEFDEDLAKDLYMDCLDGVDEDDEDPEAEWGDEMYCRAAGK</sequence>
<dbReference type="Proteomes" id="UP000510660">
    <property type="component" value="Chromosome"/>
</dbReference>
<gene>
    <name evidence="1" type="ORF">GTO85_08410</name>
</gene>
<dbReference type="EMBL" id="CP047415">
    <property type="protein sequence ID" value="QLL75064.1"/>
    <property type="molecule type" value="Genomic_DNA"/>
</dbReference>